<protein>
    <recommendedName>
        <fullName evidence="4">HECT domain-containing protein</fullName>
    </recommendedName>
</protein>
<dbReference type="Proteomes" id="UP000028760">
    <property type="component" value="Unassembled WGS sequence"/>
</dbReference>
<dbReference type="SUPFAM" id="SSF56204">
    <property type="entry name" value="Hect, E3 ligase catalytic domain"/>
    <property type="match status" value="1"/>
</dbReference>
<accession>A0A096LXZ1</accession>
<sequence>TPLLRFLRNRGVPEECLSRMEEEHIDATVIDCMDDGTLSEYIPTYGDRIAARRFCLLEKLKRKMGLESSDENLDQADTSTTKRTRTHAQSNKWALKKTRRIELGWIHDGKQVRTRKGGGTRTLDVPKDTNKSDLINYSKELFFPNGKCRFGSLETLNYDILDFQEEAVLDESTASVGELYSVVRLGRLRFYFSTTSKINLEEEESEGNDVQTIDLDENDQESEPLFNLSSDLDESEVTFGPVSNAELIPGELDDTIIYQFEGDEQDFISLEIPNTSGNRLSPASNDEGSTSAASNEIVCITIKLHRSNLLEEMITQFKDKILLRQTLKFCFIDEKGADADGVSRDVYATFWTEFMEHIGEGEELRVPSLPNRWQKREWKSIGRILLKGFKDHGYFPCRLAPAFTVALIFGESEVSEEMLFESLLLYITQSDRDLVSNVLKSGCLDEDRDELVDLLDRLNVTTLPTQDNLKGLLLSAAHKHLIQKPRYAAEQMSSTASHILKESFCSPQALLQMYQEKKPTTKRFLKLLEASPTTQAESQSFRYIRGLDDPGLRRMLRFVTGSDMICVNKVEVIFTPVKGLARRPIAHTCGPALELPWTYGSYPELRCEMDSILLNQNSFEFSIV</sequence>
<keyword evidence="3" id="KW-1185">Reference proteome</keyword>
<dbReference type="GeneTree" id="ENSGT00770000121698"/>
<reference evidence="2" key="2">
    <citation type="submission" date="2025-08" db="UniProtKB">
        <authorList>
            <consortium name="Ensembl"/>
        </authorList>
    </citation>
    <scope>IDENTIFICATION</scope>
</reference>
<dbReference type="EMBL" id="AYCK01013873">
    <property type="status" value="NOT_ANNOTATED_CDS"/>
    <property type="molecule type" value="Genomic_DNA"/>
</dbReference>
<feature type="region of interest" description="Disordered" evidence="1">
    <location>
        <begin position="67"/>
        <end position="89"/>
    </location>
</feature>
<dbReference type="Gene3D" id="3.30.2410.10">
    <property type="entry name" value="Hect, E3 ligase catalytic domain"/>
    <property type="match status" value="1"/>
</dbReference>
<reference evidence="2" key="3">
    <citation type="submission" date="2025-09" db="UniProtKB">
        <authorList>
            <consortium name="Ensembl"/>
        </authorList>
    </citation>
    <scope>IDENTIFICATION</scope>
</reference>
<evidence type="ECO:0000313" key="3">
    <source>
        <dbReference type="Proteomes" id="UP000028760"/>
    </source>
</evidence>
<dbReference type="Ensembl" id="ENSPFOT00000023344.1">
    <property type="protein sequence ID" value="ENSPFOP00000024032.1"/>
    <property type="gene ID" value="ENSPFOG00000022929.1"/>
</dbReference>
<dbReference type="Gene3D" id="3.90.1750.10">
    <property type="entry name" value="Hect, E3 ligase catalytic domains"/>
    <property type="match status" value="1"/>
</dbReference>
<dbReference type="InterPro" id="IPR035983">
    <property type="entry name" value="Hect_E3_ubiquitin_ligase"/>
</dbReference>
<dbReference type="GO" id="GO:0004842">
    <property type="term" value="F:ubiquitin-protein transferase activity"/>
    <property type="evidence" value="ECO:0007669"/>
    <property type="project" value="InterPro"/>
</dbReference>
<evidence type="ECO:0000313" key="2">
    <source>
        <dbReference type="Ensembl" id="ENSPFOP00000024032.1"/>
    </source>
</evidence>
<name>A0A096LXZ1_POEFO</name>
<reference evidence="3" key="1">
    <citation type="submission" date="2013-10" db="EMBL/GenBank/DDBJ databases">
        <authorList>
            <person name="Schartl M."/>
            <person name="Warren W."/>
        </authorList>
    </citation>
    <scope>NUCLEOTIDE SEQUENCE [LARGE SCALE GENOMIC DNA]</scope>
    <source>
        <strain evidence="3">female</strain>
    </source>
</reference>
<dbReference type="AlphaFoldDB" id="A0A096LXZ1"/>
<dbReference type="eggNOG" id="ENOG502RXSA">
    <property type="taxonomic scope" value="Eukaryota"/>
</dbReference>
<feature type="compositionally biased region" description="Polar residues" evidence="1">
    <location>
        <begin position="75"/>
        <end position="89"/>
    </location>
</feature>
<evidence type="ECO:0000256" key="1">
    <source>
        <dbReference type="SAM" id="MobiDB-lite"/>
    </source>
</evidence>
<evidence type="ECO:0008006" key="4">
    <source>
        <dbReference type="Google" id="ProtNLM"/>
    </source>
</evidence>
<dbReference type="OMA" id="DEYNITW"/>
<proteinExistence type="predicted"/>
<organism evidence="2 3">
    <name type="scientific">Poecilia formosa</name>
    <name type="common">Amazon molly</name>
    <name type="synonym">Limia formosa</name>
    <dbReference type="NCBI Taxonomy" id="48698"/>
    <lineage>
        <taxon>Eukaryota</taxon>
        <taxon>Metazoa</taxon>
        <taxon>Chordata</taxon>
        <taxon>Craniata</taxon>
        <taxon>Vertebrata</taxon>
        <taxon>Euteleostomi</taxon>
        <taxon>Actinopterygii</taxon>
        <taxon>Neopterygii</taxon>
        <taxon>Teleostei</taxon>
        <taxon>Neoteleostei</taxon>
        <taxon>Acanthomorphata</taxon>
        <taxon>Ovalentaria</taxon>
        <taxon>Atherinomorphae</taxon>
        <taxon>Cyprinodontiformes</taxon>
        <taxon>Poeciliidae</taxon>
        <taxon>Poeciliinae</taxon>
        <taxon>Poecilia</taxon>
    </lineage>
</organism>